<reference evidence="3" key="1">
    <citation type="journal article" date="2018" name="Nat. Plants">
        <title>Whole-genome landscape of Medicago truncatula symbiotic genes.</title>
        <authorList>
            <person name="Pecrix Y."/>
            <person name="Staton S.E."/>
            <person name="Sallet E."/>
            <person name="Lelandais-Briere C."/>
            <person name="Moreau S."/>
            <person name="Carrere S."/>
            <person name="Blein T."/>
            <person name="Jardinaud M.F."/>
            <person name="Latrasse D."/>
            <person name="Zouine M."/>
            <person name="Zahm M."/>
            <person name="Kreplak J."/>
            <person name="Mayjonade B."/>
            <person name="Satge C."/>
            <person name="Perez M."/>
            <person name="Cauet S."/>
            <person name="Marande W."/>
            <person name="Chantry-Darmon C."/>
            <person name="Lopez-Roques C."/>
            <person name="Bouchez O."/>
            <person name="Berard A."/>
            <person name="Debelle F."/>
            <person name="Munos S."/>
            <person name="Bendahmane A."/>
            <person name="Berges H."/>
            <person name="Niebel A."/>
            <person name="Buitink J."/>
            <person name="Frugier F."/>
            <person name="Benhamed M."/>
            <person name="Crespi M."/>
            <person name="Gouzy J."/>
            <person name="Gamas P."/>
        </authorList>
    </citation>
    <scope>NUCLEOTIDE SEQUENCE [LARGE SCALE GENOMIC DNA]</scope>
    <source>
        <strain evidence="3">cv. Jemalong A17</strain>
    </source>
</reference>
<organism evidence="2 3">
    <name type="scientific">Medicago truncatula</name>
    <name type="common">Barrel medic</name>
    <name type="synonym">Medicago tribuloides</name>
    <dbReference type="NCBI Taxonomy" id="3880"/>
    <lineage>
        <taxon>Eukaryota</taxon>
        <taxon>Viridiplantae</taxon>
        <taxon>Streptophyta</taxon>
        <taxon>Embryophyta</taxon>
        <taxon>Tracheophyta</taxon>
        <taxon>Spermatophyta</taxon>
        <taxon>Magnoliopsida</taxon>
        <taxon>eudicotyledons</taxon>
        <taxon>Gunneridae</taxon>
        <taxon>Pentapetalae</taxon>
        <taxon>rosids</taxon>
        <taxon>fabids</taxon>
        <taxon>Fabales</taxon>
        <taxon>Fabaceae</taxon>
        <taxon>Papilionoideae</taxon>
        <taxon>50 kb inversion clade</taxon>
        <taxon>NPAAA clade</taxon>
        <taxon>Hologalegina</taxon>
        <taxon>IRL clade</taxon>
        <taxon>Trifolieae</taxon>
        <taxon>Medicago</taxon>
    </lineage>
</organism>
<sequence>MKGSLISLVVTALMVTLFFQPHQHSSAASQNNGCLGLHCLTAVDDETNFMDQLVAGGDTSFLSQLTMSRGNPACRPGPGSHISCTPPGSPQFGSIHCEPINRVSNPTYACRRMTNS</sequence>
<protein>
    <recommendedName>
        <fullName evidence="4">RALF</fullName>
    </recommendedName>
</protein>
<feature type="chain" id="PRO_5017478325" description="RALF" evidence="1">
    <location>
        <begin position="28"/>
        <end position="116"/>
    </location>
</feature>
<evidence type="ECO:0000256" key="1">
    <source>
        <dbReference type="SAM" id="SignalP"/>
    </source>
</evidence>
<name>A0A396GVB3_MEDTR</name>
<dbReference type="AlphaFoldDB" id="A0A396GVB3"/>
<dbReference type="Proteomes" id="UP000265566">
    <property type="component" value="Chromosome 7"/>
</dbReference>
<dbReference type="Gramene" id="rna38584">
    <property type="protein sequence ID" value="RHN44463.1"/>
    <property type="gene ID" value="gene38584"/>
</dbReference>
<keyword evidence="1" id="KW-0732">Signal</keyword>
<accession>A0A396GVB3</accession>
<evidence type="ECO:0000313" key="3">
    <source>
        <dbReference type="Proteomes" id="UP000265566"/>
    </source>
</evidence>
<gene>
    <name evidence="2" type="ORF">MtrunA17_Chr7g0219701</name>
</gene>
<proteinExistence type="predicted"/>
<dbReference type="EMBL" id="PSQE01000007">
    <property type="protein sequence ID" value="RHN44463.1"/>
    <property type="molecule type" value="Genomic_DNA"/>
</dbReference>
<comment type="caution">
    <text evidence="2">The sequence shown here is derived from an EMBL/GenBank/DDBJ whole genome shotgun (WGS) entry which is preliminary data.</text>
</comment>
<evidence type="ECO:0008006" key="4">
    <source>
        <dbReference type="Google" id="ProtNLM"/>
    </source>
</evidence>
<feature type="signal peptide" evidence="1">
    <location>
        <begin position="1"/>
        <end position="27"/>
    </location>
</feature>
<evidence type="ECO:0000313" key="2">
    <source>
        <dbReference type="EMBL" id="RHN44463.1"/>
    </source>
</evidence>